<evidence type="ECO:0000313" key="2">
    <source>
        <dbReference type="EMBL" id="KTB05179.1"/>
    </source>
</evidence>
<feature type="region of interest" description="Disordered" evidence="1">
    <location>
        <begin position="19"/>
        <end position="51"/>
    </location>
</feature>
<dbReference type="VEuPathDB" id="FungiDB:B1J91_I09856g"/>
<dbReference type="Proteomes" id="UP000054886">
    <property type="component" value="Unassembled WGS sequence"/>
</dbReference>
<dbReference type="AlphaFoldDB" id="A0A0W0CK38"/>
<protein>
    <submittedName>
        <fullName evidence="2">Superficial pseudohyphal growth protein 1</fullName>
    </submittedName>
</protein>
<comment type="caution">
    <text evidence="2">The sequence shown here is derived from an EMBL/GenBank/DDBJ whole genome shotgun (WGS) entry which is preliminary data.</text>
</comment>
<proteinExistence type="predicted"/>
<reference evidence="2 3" key="1">
    <citation type="submission" date="2015-10" db="EMBL/GenBank/DDBJ databases">
        <title>Draft genomes sequences of Candida glabrata isolates 1A, 1B, 2A, 2B, 3A and 3B.</title>
        <authorList>
            <person name="Haavelsrud O.E."/>
            <person name="Gaustad P."/>
        </authorList>
    </citation>
    <scope>NUCLEOTIDE SEQUENCE [LARGE SCALE GENOMIC DNA]</scope>
    <source>
        <strain evidence="2">910700640</strain>
    </source>
</reference>
<organism evidence="2 3">
    <name type="scientific">Candida glabrata</name>
    <name type="common">Yeast</name>
    <name type="synonym">Torulopsis glabrata</name>
    <dbReference type="NCBI Taxonomy" id="5478"/>
    <lineage>
        <taxon>Eukaryota</taxon>
        <taxon>Fungi</taxon>
        <taxon>Dikarya</taxon>
        <taxon>Ascomycota</taxon>
        <taxon>Saccharomycotina</taxon>
        <taxon>Saccharomycetes</taxon>
        <taxon>Saccharomycetales</taxon>
        <taxon>Saccharomycetaceae</taxon>
        <taxon>Nakaseomyces</taxon>
    </lineage>
</organism>
<dbReference type="VEuPathDB" id="FungiDB:GW608_I05357"/>
<sequence length="274" mass="31022">MEDICLTPNGKLVRASVCPETPNKKRKRLPDPCPGAHDHITPSKSQRQRGRLTFQPLSPEYEDEDEEERHLQEEQFQLRMRRLRCNGSISPLSEPELDQELELELDLGLQGQGSVPLHKAHTQEINAKVQQGLTLPMHKKATVPQKQVQVKVQQQIQIHGKKHTPHHKVMKPTRSILRIAHGSLNYVVSSSRGSVADATIYATEINATTTTEKMPMVTQPWEKLTIPVNTAIKDKYRRMKAEYFHEETLDAQLLEVPDAAIIRGLAFSPSTNSD</sequence>
<gene>
    <name evidence="2" type="ORF">AO440_002758</name>
</gene>
<dbReference type="EMBL" id="LLZZ01000114">
    <property type="protein sequence ID" value="KTB05179.1"/>
    <property type="molecule type" value="Genomic_DNA"/>
</dbReference>
<dbReference type="VEuPathDB" id="FungiDB:GVI51_I09713"/>
<accession>A0A0W0CK38</accession>
<evidence type="ECO:0000256" key="1">
    <source>
        <dbReference type="SAM" id="MobiDB-lite"/>
    </source>
</evidence>
<evidence type="ECO:0000313" key="3">
    <source>
        <dbReference type="Proteomes" id="UP000054886"/>
    </source>
</evidence>
<name>A0A0W0CK38_CANGB</name>
<dbReference type="VEuPathDB" id="FungiDB:GWK60_I05357"/>
<dbReference type="VEuPathDB" id="FungiDB:CAGL0I09856g"/>